<evidence type="ECO:0000259" key="2">
    <source>
        <dbReference type="PROSITE" id="PS50164"/>
    </source>
</evidence>
<protein>
    <submittedName>
        <fullName evidence="3">GIY-YIG nuclease family protein</fullName>
    </submittedName>
</protein>
<dbReference type="EMBL" id="CP118247">
    <property type="protein sequence ID" value="WDR07578.1"/>
    <property type="molecule type" value="Genomic_DNA"/>
</dbReference>
<dbReference type="Proteomes" id="UP001222118">
    <property type="component" value="Chromosome"/>
</dbReference>
<feature type="domain" description="GIY-YIG" evidence="2">
    <location>
        <begin position="3"/>
        <end position="80"/>
    </location>
</feature>
<keyword evidence="4" id="KW-1185">Reference proteome</keyword>
<reference evidence="3 4" key="1">
    <citation type="submission" date="2023-02" db="EMBL/GenBank/DDBJ databases">
        <title>Devosia chondri sp. nov., isolated from the phycosphere of marine algae.</title>
        <authorList>
            <person name="Kim J.M."/>
            <person name="Lee J.K."/>
            <person name="Choi B.J."/>
            <person name="Bayburt H."/>
            <person name="Jeon C.O."/>
        </authorList>
    </citation>
    <scope>NUCLEOTIDE SEQUENCE [LARGE SCALE GENOMIC DNA]</scope>
    <source>
        <strain evidence="3 4">G2-5</strain>
    </source>
</reference>
<comment type="similarity">
    <text evidence="1">Belongs to the UPF0213 family.</text>
</comment>
<proteinExistence type="inferred from homology"/>
<dbReference type="Gene3D" id="3.40.1440.10">
    <property type="entry name" value="GIY-YIG endonuclease"/>
    <property type="match status" value="1"/>
</dbReference>
<dbReference type="SUPFAM" id="SSF82771">
    <property type="entry name" value="GIY-YIG endonuclease"/>
    <property type="match status" value="1"/>
</dbReference>
<dbReference type="PANTHER" id="PTHR34477">
    <property type="entry name" value="UPF0213 PROTEIN YHBQ"/>
    <property type="match status" value="1"/>
</dbReference>
<evidence type="ECO:0000313" key="3">
    <source>
        <dbReference type="EMBL" id="WDR07578.1"/>
    </source>
</evidence>
<dbReference type="PROSITE" id="PS50164">
    <property type="entry name" value="GIY_YIG"/>
    <property type="match status" value="1"/>
</dbReference>
<dbReference type="Pfam" id="PF01541">
    <property type="entry name" value="GIY-YIG"/>
    <property type="match status" value="1"/>
</dbReference>
<organism evidence="3 4">
    <name type="scientific">Devosia rhodophyticola</name>
    <dbReference type="NCBI Taxonomy" id="3026423"/>
    <lineage>
        <taxon>Bacteria</taxon>
        <taxon>Pseudomonadati</taxon>
        <taxon>Pseudomonadota</taxon>
        <taxon>Alphaproteobacteria</taxon>
        <taxon>Hyphomicrobiales</taxon>
        <taxon>Devosiaceae</taxon>
        <taxon>Devosia</taxon>
    </lineage>
</organism>
<gene>
    <name evidence="3" type="ORF">PSQ90_15540</name>
</gene>
<dbReference type="InterPro" id="IPR050190">
    <property type="entry name" value="UPF0213_domain"/>
</dbReference>
<dbReference type="InterPro" id="IPR035901">
    <property type="entry name" value="GIY-YIG_endonuc_sf"/>
</dbReference>
<evidence type="ECO:0000256" key="1">
    <source>
        <dbReference type="ARBA" id="ARBA00007435"/>
    </source>
</evidence>
<accession>A0ABY7Z1R9</accession>
<sequence length="98" mass="11912">MDKIYLVYIMANRKHGAIYVGVTGDPVARMWQHREHMFEKSFTARYDCTLLVWYEVHEDAEAAIVREKRIKEWKRAWKERLIEEMNPDWRDLSPDIDL</sequence>
<dbReference type="PANTHER" id="PTHR34477:SF5">
    <property type="entry name" value="BSL5627 PROTEIN"/>
    <property type="match status" value="1"/>
</dbReference>
<dbReference type="CDD" id="cd10448">
    <property type="entry name" value="GIY-YIG_unchar_3"/>
    <property type="match status" value="1"/>
</dbReference>
<name>A0ABY7Z1R9_9HYPH</name>
<dbReference type="InterPro" id="IPR000305">
    <property type="entry name" value="GIY-YIG_endonuc"/>
</dbReference>
<evidence type="ECO:0000313" key="4">
    <source>
        <dbReference type="Proteomes" id="UP001222118"/>
    </source>
</evidence>